<keyword evidence="2" id="KW-1185">Reference proteome</keyword>
<dbReference type="Gene3D" id="1.10.10.10">
    <property type="entry name" value="Winged helix-like DNA-binding domain superfamily/Winged helix DNA-binding domain"/>
    <property type="match status" value="1"/>
</dbReference>
<dbReference type="Proteomes" id="UP000234530">
    <property type="component" value="Plasmid pPZ01"/>
</dbReference>
<organism evidence="1 2">
    <name type="scientific">Paracoccus zhejiangensis</name>
    <dbReference type="NCBI Taxonomy" id="1077935"/>
    <lineage>
        <taxon>Bacteria</taxon>
        <taxon>Pseudomonadati</taxon>
        <taxon>Pseudomonadota</taxon>
        <taxon>Alphaproteobacteria</taxon>
        <taxon>Rhodobacterales</taxon>
        <taxon>Paracoccaceae</taxon>
        <taxon>Paracoccus</taxon>
    </lineage>
</organism>
<evidence type="ECO:0000313" key="2">
    <source>
        <dbReference type="Proteomes" id="UP000234530"/>
    </source>
</evidence>
<sequence length="516" mass="57198">MLMIRLRLYGPMAVLAEDGTPLTPKGMKTQALVALIALAPDMRRSRVWLQDRLWSDRDEAQASASLRQAVYQLRQSLGSAGALLHSDRQVLSFDPSRIAILPPEDGPDSELLQGIDIRDPEFEHWLNLQRMADQPAPQARATRATERPTTVQISVDRTLSPDLYLLGQLVADMFAQALEERALTEVRLAETEESADFELALMVFPGDRCVLRGQLLDRRSHRLCWSRMMTLRPGPGRPFEQAGIARFVNAGIEAAWKAQLDNQSGIASGNRRIHMAVRRMFSYRLGDLAAAEDLLRDLPAEDATVAGWRMMLRLLQVVERARPADGGMIDEVEGLLHDALLYGPANSMALSGAANACLHILDRTEDGLALARRAVQISPSNPFAYDALTTGLLRLGRFEAAYRTAVRASYIAEMTQAAHFFDMGRCLAALVTNRMDEARKLANHAVAIAPASRPALRYQAIFEARAGNLDRAAAAIRRLTALENGFEIRQIADDPDYPVASLRRSNLPNDVLRSLY</sequence>
<dbReference type="InterPro" id="IPR016032">
    <property type="entry name" value="Sig_transdc_resp-reg_C-effctor"/>
</dbReference>
<dbReference type="RefSeq" id="WP_101754516.1">
    <property type="nucleotide sequence ID" value="NZ_CP025431.1"/>
</dbReference>
<dbReference type="GO" id="GO:0006355">
    <property type="term" value="P:regulation of DNA-templated transcription"/>
    <property type="evidence" value="ECO:0007669"/>
    <property type="project" value="InterPro"/>
</dbReference>
<accession>A0A2H5F4T1</accession>
<evidence type="ECO:0000313" key="1">
    <source>
        <dbReference type="EMBL" id="AUH66545.1"/>
    </source>
</evidence>
<dbReference type="InterPro" id="IPR036388">
    <property type="entry name" value="WH-like_DNA-bd_sf"/>
</dbReference>
<dbReference type="GO" id="GO:0003677">
    <property type="term" value="F:DNA binding"/>
    <property type="evidence" value="ECO:0007669"/>
    <property type="project" value="InterPro"/>
</dbReference>
<name>A0A2H5F4T1_9RHOB</name>
<dbReference type="AlphaFoldDB" id="A0A2H5F4T1"/>
<dbReference type="SUPFAM" id="SSF48452">
    <property type="entry name" value="TPR-like"/>
    <property type="match status" value="1"/>
</dbReference>
<proteinExistence type="predicted"/>
<geneLocation type="plasmid" evidence="2">
    <name>ppz01</name>
</geneLocation>
<dbReference type="SUPFAM" id="SSF46894">
    <property type="entry name" value="C-terminal effector domain of the bipartite response regulators"/>
    <property type="match status" value="1"/>
</dbReference>
<dbReference type="OrthoDB" id="9807521at2"/>
<gene>
    <name evidence="1" type="ORF">CX676_19750</name>
</gene>
<evidence type="ECO:0008006" key="3">
    <source>
        <dbReference type="Google" id="ProtNLM"/>
    </source>
</evidence>
<protein>
    <recommendedName>
        <fullName evidence="3">SARP family transcriptional regulator</fullName>
    </recommendedName>
</protein>
<dbReference type="InterPro" id="IPR011990">
    <property type="entry name" value="TPR-like_helical_dom_sf"/>
</dbReference>
<keyword evidence="1" id="KW-0614">Plasmid</keyword>
<dbReference type="KEGG" id="pzh:CX676_19750"/>
<dbReference type="Gene3D" id="1.25.40.10">
    <property type="entry name" value="Tetratricopeptide repeat domain"/>
    <property type="match status" value="1"/>
</dbReference>
<dbReference type="EMBL" id="CP025431">
    <property type="protein sequence ID" value="AUH66545.1"/>
    <property type="molecule type" value="Genomic_DNA"/>
</dbReference>
<reference evidence="1 2" key="1">
    <citation type="journal article" date="2013" name="Antonie Van Leeuwenhoek">
        <title>Paracoccus zhejiangensis sp. nov., isolated from activated sludge in wastewater-treatment system.</title>
        <authorList>
            <person name="Wu Z.G."/>
            <person name="Zhang D.F."/>
            <person name="Liu Y.L."/>
            <person name="Wang F."/>
            <person name="Jiang X."/>
            <person name="Li C."/>
            <person name="Li S.P."/>
            <person name="Hong Q."/>
            <person name="Li W.J."/>
        </authorList>
    </citation>
    <scope>NUCLEOTIDE SEQUENCE [LARGE SCALE GENOMIC DNA]</scope>
    <source>
        <strain evidence="1 2">J6</strain>
        <plasmid evidence="2">Plasmid ppz01</plasmid>
    </source>
</reference>